<proteinExistence type="predicted"/>
<dbReference type="Proteomes" id="UP000475666">
    <property type="component" value="Unassembled WGS sequence"/>
</dbReference>
<accession>A0A6G3TDE9</accession>
<feature type="transmembrane region" description="Helical" evidence="6">
    <location>
        <begin position="243"/>
        <end position="262"/>
    </location>
</feature>
<comment type="caution">
    <text evidence="7">The sequence shown here is derived from an EMBL/GenBank/DDBJ whole genome shotgun (WGS) entry which is preliminary data.</text>
</comment>
<name>A0A6G3TDE9_9ACTN</name>
<feature type="transmembrane region" description="Helical" evidence="6">
    <location>
        <begin position="210"/>
        <end position="231"/>
    </location>
</feature>
<dbReference type="InterPro" id="IPR052951">
    <property type="entry name" value="Tellurite_res_ion_channel"/>
</dbReference>
<dbReference type="GO" id="GO:0046583">
    <property type="term" value="F:monoatomic cation efflux transmembrane transporter activity"/>
    <property type="evidence" value="ECO:0007669"/>
    <property type="project" value="TreeGrafter"/>
</dbReference>
<evidence type="ECO:0000256" key="6">
    <source>
        <dbReference type="SAM" id="Phobius"/>
    </source>
</evidence>
<feature type="transmembrane region" description="Helical" evidence="6">
    <location>
        <begin position="176"/>
        <end position="198"/>
    </location>
</feature>
<evidence type="ECO:0000256" key="4">
    <source>
        <dbReference type="ARBA" id="ARBA00023136"/>
    </source>
</evidence>
<feature type="transmembrane region" description="Helical" evidence="6">
    <location>
        <begin position="26"/>
        <end position="45"/>
    </location>
</feature>
<evidence type="ECO:0000256" key="5">
    <source>
        <dbReference type="SAM" id="MobiDB-lite"/>
    </source>
</evidence>
<evidence type="ECO:0000313" key="8">
    <source>
        <dbReference type="Proteomes" id="UP000475666"/>
    </source>
</evidence>
<feature type="transmembrane region" description="Helical" evidence="6">
    <location>
        <begin position="95"/>
        <end position="114"/>
    </location>
</feature>
<feature type="transmembrane region" description="Helical" evidence="6">
    <location>
        <begin position="57"/>
        <end position="75"/>
    </location>
</feature>
<dbReference type="GO" id="GO:0005886">
    <property type="term" value="C:plasma membrane"/>
    <property type="evidence" value="ECO:0007669"/>
    <property type="project" value="TreeGrafter"/>
</dbReference>
<feature type="transmembrane region" description="Helical" evidence="6">
    <location>
        <begin position="301"/>
        <end position="322"/>
    </location>
</feature>
<dbReference type="RefSeq" id="WP_164274867.1">
    <property type="nucleotide sequence ID" value="NZ_JAAGMQ010000454.1"/>
</dbReference>
<dbReference type="Pfam" id="PF03595">
    <property type="entry name" value="SLAC1"/>
    <property type="match status" value="1"/>
</dbReference>
<evidence type="ECO:0000256" key="1">
    <source>
        <dbReference type="ARBA" id="ARBA00004141"/>
    </source>
</evidence>
<dbReference type="AlphaFoldDB" id="A0A6G3TDE9"/>
<dbReference type="EMBL" id="JAAGMQ010000454">
    <property type="protein sequence ID" value="NEC34654.1"/>
    <property type="molecule type" value="Genomic_DNA"/>
</dbReference>
<dbReference type="PANTHER" id="PTHR37955">
    <property type="entry name" value="TELLURITE RESISTANCE PROTEIN TEHA"/>
    <property type="match status" value="1"/>
</dbReference>
<evidence type="ECO:0000256" key="2">
    <source>
        <dbReference type="ARBA" id="ARBA00022692"/>
    </source>
</evidence>
<evidence type="ECO:0000313" key="7">
    <source>
        <dbReference type="EMBL" id="NEC34654.1"/>
    </source>
</evidence>
<dbReference type="InterPro" id="IPR004695">
    <property type="entry name" value="SLAC1/Mae1/Ssu1/TehA"/>
</dbReference>
<feature type="transmembrane region" description="Helical" evidence="6">
    <location>
        <begin position="120"/>
        <end position="138"/>
    </location>
</feature>
<protein>
    <submittedName>
        <fullName evidence="7">C4-dicarboxylate transporter</fullName>
    </submittedName>
</protein>
<evidence type="ECO:0000256" key="3">
    <source>
        <dbReference type="ARBA" id="ARBA00022989"/>
    </source>
</evidence>
<feature type="region of interest" description="Disordered" evidence="5">
    <location>
        <begin position="1"/>
        <end position="23"/>
    </location>
</feature>
<keyword evidence="4 6" id="KW-0472">Membrane</keyword>
<gene>
    <name evidence="7" type="ORF">G3I66_15945</name>
</gene>
<comment type="subcellular location">
    <subcellularLocation>
        <location evidence="1">Membrane</location>
        <topology evidence="1">Multi-pass membrane protein</topology>
    </subcellularLocation>
</comment>
<reference evidence="7 8" key="1">
    <citation type="submission" date="2020-01" db="EMBL/GenBank/DDBJ databases">
        <title>Insect and environment-associated Actinomycetes.</title>
        <authorList>
            <person name="Currrie C."/>
            <person name="Chevrette M."/>
            <person name="Carlson C."/>
            <person name="Stubbendieck R."/>
            <person name="Wendt-Pienkowski E."/>
        </authorList>
    </citation>
    <scope>NUCLEOTIDE SEQUENCE [LARGE SCALE GENOMIC DNA]</scope>
    <source>
        <strain evidence="7 8">SID7739</strain>
    </source>
</reference>
<organism evidence="7 8">
    <name type="scientific">Streptomyces rubrogriseus</name>
    <dbReference type="NCBI Taxonomy" id="194673"/>
    <lineage>
        <taxon>Bacteria</taxon>
        <taxon>Bacillati</taxon>
        <taxon>Actinomycetota</taxon>
        <taxon>Actinomycetes</taxon>
        <taxon>Kitasatosporales</taxon>
        <taxon>Streptomycetaceae</taxon>
        <taxon>Streptomyces</taxon>
        <taxon>Streptomyces violaceoruber group</taxon>
    </lineage>
</organism>
<keyword evidence="3 6" id="KW-1133">Transmembrane helix</keyword>
<dbReference type="PANTHER" id="PTHR37955:SF1">
    <property type="entry name" value="DEP DOMAIN-CONTAINING PROTEIN"/>
    <property type="match status" value="1"/>
</dbReference>
<dbReference type="InterPro" id="IPR038665">
    <property type="entry name" value="Voltage-dep_anion_channel_sf"/>
</dbReference>
<sequence length="344" mass="35981">MSVSSSSPKAPTGDPRPTRGRARLPLNTFGIPFGLAGLAGTWTAAVGLGAPEEIADVLWLAAALAWVVTLTRYAAAGPRPHAVAGDLRHPVLGPFAALVPVAGSLLSVRLSVWLPTTGHALVWIMLVLSIAFGGWSLARMLTLPRDPVTLHGGHLLPTVAASLISSQSLAMTGHSGAARVLFASGIMFWVFIGALLLTRFTTGPEIPRSLLPTLAIFSAPPAVAGNAWWAITDGRPGTVHEVLLGTMAALLLPHLFLIRVYLRLPFSLGFWALTFTTAASATYGIRLLSLAGAWWSTLLSWLLVVSATGIIGAVAVRSLALVPLHRIHSGRRAADTAAAAPATR</sequence>
<keyword evidence="2 6" id="KW-0812">Transmembrane</keyword>
<dbReference type="Gene3D" id="1.50.10.150">
    <property type="entry name" value="Voltage-dependent anion channel"/>
    <property type="match status" value="1"/>
</dbReference>
<feature type="transmembrane region" description="Helical" evidence="6">
    <location>
        <begin position="269"/>
        <end position="295"/>
    </location>
</feature>